<evidence type="ECO:0000313" key="3">
    <source>
        <dbReference type="Proteomes" id="UP000187012"/>
    </source>
</evidence>
<gene>
    <name evidence="2" type="ORF">BN2475_190021</name>
</gene>
<accession>A0A1N7RV93</accession>
<dbReference type="AlphaFoldDB" id="A0A1N7RV93"/>
<dbReference type="STRING" id="1247936.BN2475_190021"/>
<keyword evidence="3" id="KW-1185">Reference proteome</keyword>
<reference evidence="2 3" key="1">
    <citation type="submission" date="2016-12" db="EMBL/GenBank/DDBJ databases">
        <authorList>
            <person name="Song W.-J."/>
            <person name="Kurnit D.M."/>
        </authorList>
    </citation>
    <scope>NUCLEOTIDE SEQUENCE [LARGE SCALE GENOMIC DNA]</scope>
    <source>
        <strain evidence="2 3">STM7296</strain>
    </source>
</reference>
<evidence type="ECO:0000256" key="1">
    <source>
        <dbReference type="SAM" id="MobiDB-lite"/>
    </source>
</evidence>
<name>A0A1N7RV93_9BURK</name>
<evidence type="ECO:0000313" key="2">
    <source>
        <dbReference type="EMBL" id="SIT39016.1"/>
    </source>
</evidence>
<feature type="compositionally biased region" description="Basic and acidic residues" evidence="1">
    <location>
        <begin position="95"/>
        <end position="104"/>
    </location>
</feature>
<protein>
    <submittedName>
        <fullName evidence="2">Uncharacterized protein</fullName>
    </submittedName>
</protein>
<organism evidence="2 3">
    <name type="scientific">Paraburkholderia ribeironis</name>
    <dbReference type="NCBI Taxonomy" id="1247936"/>
    <lineage>
        <taxon>Bacteria</taxon>
        <taxon>Pseudomonadati</taxon>
        <taxon>Pseudomonadota</taxon>
        <taxon>Betaproteobacteria</taxon>
        <taxon>Burkholderiales</taxon>
        <taxon>Burkholderiaceae</taxon>
        <taxon>Paraburkholderia</taxon>
    </lineage>
</organism>
<dbReference type="Proteomes" id="UP000187012">
    <property type="component" value="Unassembled WGS sequence"/>
</dbReference>
<proteinExistence type="predicted"/>
<dbReference type="EMBL" id="CYGX02000019">
    <property type="protein sequence ID" value="SIT39016.1"/>
    <property type="molecule type" value="Genomic_DNA"/>
</dbReference>
<feature type="region of interest" description="Disordered" evidence="1">
    <location>
        <begin position="77"/>
        <end position="109"/>
    </location>
</feature>
<sequence>MPEVEDCIVSQATCPLCIQRAARWPAGGARRAPRRASVRQQLSSSYPTAAIQRLLCTVSRRPARALAGYTSRRAPIRMKADETGLPPPTALHLAPRSDSHESRRNRPAAATRILAKCASTAST</sequence>